<dbReference type="InterPro" id="IPR001347">
    <property type="entry name" value="SIS_dom"/>
</dbReference>
<dbReference type="InterPro" id="IPR047640">
    <property type="entry name" value="RpiR-like"/>
</dbReference>
<keyword evidence="7" id="KW-1185">Reference proteome</keyword>
<evidence type="ECO:0000256" key="1">
    <source>
        <dbReference type="ARBA" id="ARBA00023015"/>
    </source>
</evidence>
<evidence type="ECO:0000313" key="7">
    <source>
        <dbReference type="Proteomes" id="UP001280629"/>
    </source>
</evidence>
<evidence type="ECO:0000256" key="3">
    <source>
        <dbReference type="ARBA" id="ARBA00023163"/>
    </source>
</evidence>
<dbReference type="InterPro" id="IPR036388">
    <property type="entry name" value="WH-like_DNA-bd_sf"/>
</dbReference>
<dbReference type="Gene3D" id="1.10.10.10">
    <property type="entry name" value="Winged helix-like DNA-binding domain superfamily/Winged helix DNA-binding domain"/>
    <property type="match status" value="1"/>
</dbReference>
<evidence type="ECO:0000313" key="6">
    <source>
        <dbReference type="EMBL" id="MDW0108763.1"/>
    </source>
</evidence>
<feature type="domain" description="SIS" evidence="5">
    <location>
        <begin position="109"/>
        <end position="255"/>
    </location>
</feature>
<sequence>MDFENRLQKHRAEFTENDRKIAEHLLNEKNIAQKSITDLAEGIDVSPSSITRFCKKIRFESFQQMKYALLAARSEKRTNDEEVEQIANYYMSIISSTQQFLDPKQTERIAANLIDADRVLFCGIGNSGLIAEEFNSRIERMGIDSTAVTDAHAMVMKSTLLRKEDVFMCFSYTGKTQSVLDATRQAKDCGAKVIVITTNTAEELTALADEVVLIANHVFVDDLKFINTQISSLFYLDVLTYRLLENERLMEQRNKTLDALKRFG</sequence>
<proteinExistence type="predicted"/>
<protein>
    <submittedName>
        <fullName evidence="6">MurR/RpiR family transcriptional regulator</fullName>
    </submittedName>
</protein>
<dbReference type="PANTHER" id="PTHR30514">
    <property type="entry name" value="GLUCOKINASE"/>
    <property type="match status" value="1"/>
</dbReference>
<gene>
    <name evidence="6" type="ORF">QT716_01730</name>
</gene>
<reference evidence="6 7" key="1">
    <citation type="submission" date="2023-06" db="EMBL/GenBank/DDBJ databases">
        <title>Sporosarcina sp. nov., isolated from Korean traditional fermented seafood 'Jeotgal'.</title>
        <authorList>
            <person name="Yang A.-I."/>
            <person name="Shin N.-R."/>
        </authorList>
    </citation>
    <scope>NUCLEOTIDE SEQUENCE [LARGE SCALE GENOMIC DNA]</scope>
    <source>
        <strain evidence="6 7">KCTC3840</strain>
    </source>
</reference>
<evidence type="ECO:0000256" key="2">
    <source>
        <dbReference type="ARBA" id="ARBA00023125"/>
    </source>
</evidence>
<dbReference type="Pfam" id="PF01418">
    <property type="entry name" value="HTH_6"/>
    <property type="match status" value="1"/>
</dbReference>
<keyword evidence="3" id="KW-0804">Transcription</keyword>
<keyword evidence="2" id="KW-0238">DNA-binding</keyword>
<feature type="domain" description="HTH rpiR-type" evidence="4">
    <location>
        <begin position="1"/>
        <end position="76"/>
    </location>
</feature>
<dbReference type="PROSITE" id="PS51071">
    <property type="entry name" value="HTH_RPIR"/>
    <property type="match status" value="1"/>
</dbReference>
<dbReference type="InterPro" id="IPR000281">
    <property type="entry name" value="HTH_RpiR"/>
</dbReference>
<evidence type="ECO:0000259" key="5">
    <source>
        <dbReference type="PROSITE" id="PS51464"/>
    </source>
</evidence>
<name>A0ABU4FVL0_9BACL</name>
<dbReference type="Pfam" id="PF01380">
    <property type="entry name" value="SIS"/>
    <property type="match status" value="1"/>
</dbReference>
<keyword evidence="1" id="KW-0805">Transcription regulation</keyword>
<dbReference type="InterPro" id="IPR046348">
    <property type="entry name" value="SIS_dom_sf"/>
</dbReference>
<dbReference type="RefSeq" id="WP_317934003.1">
    <property type="nucleotide sequence ID" value="NZ_JAUBDH010000001.1"/>
</dbReference>
<organism evidence="6 7">
    <name type="scientific">Sporosarcina aquimarina</name>
    <dbReference type="NCBI Taxonomy" id="114975"/>
    <lineage>
        <taxon>Bacteria</taxon>
        <taxon>Bacillati</taxon>
        <taxon>Bacillota</taxon>
        <taxon>Bacilli</taxon>
        <taxon>Bacillales</taxon>
        <taxon>Caryophanaceae</taxon>
        <taxon>Sporosarcina</taxon>
    </lineage>
</organism>
<accession>A0ABU4FVL0</accession>
<dbReference type="Proteomes" id="UP001280629">
    <property type="component" value="Unassembled WGS sequence"/>
</dbReference>
<dbReference type="PANTHER" id="PTHR30514:SF21">
    <property type="entry name" value="RPIR-FAMILY TRANSCRIPTIONAL REGULATOR"/>
    <property type="match status" value="1"/>
</dbReference>
<dbReference type="InterPro" id="IPR009057">
    <property type="entry name" value="Homeodomain-like_sf"/>
</dbReference>
<dbReference type="SUPFAM" id="SSF46689">
    <property type="entry name" value="Homeodomain-like"/>
    <property type="match status" value="1"/>
</dbReference>
<dbReference type="PROSITE" id="PS51464">
    <property type="entry name" value="SIS"/>
    <property type="match status" value="1"/>
</dbReference>
<dbReference type="Gene3D" id="3.40.50.10490">
    <property type="entry name" value="Glucose-6-phosphate isomerase like protein, domain 1"/>
    <property type="match status" value="1"/>
</dbReference>
<dbReference type="CDD" id="cd05013">
    <property type="entry name" value="SIS_RpiR"/>
    <property type="match status" value="1"/>
</dbReference>
<dbReference type="InterPro" id="IPR035472">
    <property type="entry name" value="RpiR-like_SIS"/>
</dbReference>
<evidence type="ECO:0000259" key="4">
    <source>
        <dbReference type="PROSITE" id="PS51071"/>
    </source>
</evidence>
<comment type="caution">
    <text evidence="6">The sequence shown here is derived from an EMBL/GenBank/DDBJ whole genome shotgun (WGS) entry which is preliminary data.</text>
</comment>
<dbReference type="SUPFAM" id="SSF53697">
    <property type="entry name" value="SIS domain"/>
    <property type="match status" value="1"/>
</dbReference>
<dbReference type="EMBL" id="JAUBDH010000001">
    <property type="protein sequence ID" value="MDW0108763.1"/>
    <property type="molecule type" value="Genomic_DNA"/>
</dbReference>